<accession>A0A6A3NJ46</accession>
<dbReference type="OrthoDB" id="126204at2759"/>
<comment type="caution">
    <text evidence="1">The sequence shown here is derived from an EMBL/GenBank/DDBJ whole genome shotgun (WGS) entry which is preliminary data.</text>
</comment>
<organism evidence="1 2">
    <name type="scientific">Phytophthora rubi</name>
    <dbReference type="NCBI Taxonomy" id="129364"/>
    <lineage>
        <taxon>Eukaryota</taxon>
        <taxon>Sar</taxon>
        <taxon>Stramenopiles</taxon>
        <taxon>Oomycota</taxon>
        <taxon>Peronosporomycetes</taxon>
        <taxon>Peronosporales</taxon>
        <taxon>Peronosporaceae</taxon>
        <taxon>Phytophthora</taxon>
    </lineage>
</organism>
<proteinExistence type="predicted"/>
<name>A0A6A3NJ46_9STRA</name>
<dbReference type="EMBL" id="QXFU01000119">
    <property type="protein sequence ID" value="KAE9043550.1"/>
    <property type="molecule type" value="Genomic_DNA"/>
</dbReference>
<gene>
    <name evidence="1" type="ORF">PR002_g3280</name>
</gene>
<reference evidence="1 2" key="1">
    <citation type="submission" date="2018-09" db="EMBL/GenBank/DDBJ databases">
        <title>Genomic investigation of the strawberry pathogen Phytophthora fragariae indicates pathogenicity is determined by transcriptional variation in three key races.</title>
        <authorList>
            <person name="Adams T.M."/>
            <person name="Armitage A.D."/>
            <person name="Sobczyk M.K."/>
            <person name="Bates H.J."/>
            <person name="Dunwell J.M."/>
            <person name="Nellist C.F."/>
            <person name="Harrison R.J."/>
        </authorList>
    </citation>
    <scope>NUCLEOTIDE SEQUENCE [LARGE SCALE GENOMIC DNA]</scope>
    <source>
        <strain evidence="1 2">SCRP324</strain>
    </source>
</reference>
<evidence type="ECO:0000313" key="1">
    <source>
        <dbReference type="EMBL" id="KAE9043550.1"/>
    </source>
</evidence>
<protein>
    <submittedName>
        <fullName evidence="1">Uncharacterized protein</fullName>
    </submittedName>
</protein>
<sequence length="58" mass="6624">MDAGNTAPGERSTYEETLERWALRDCSAFEDSRGDTKIISLFERWRATRSKPATVSWA</sequence>
<evidence type="ECO:0000313" key="2">
    <source>
        <dbReference type="Proteomes" id="UP000435112"/>
    </source>
</evidence>
<dbReference type="Proteomes" id="UP000435112">
    <property type="component" value="Unassembled WGS sequence"/>
</dbReference>
<dbReference type="AlphaFoldDB" id="A0A6A3NJ46"/>